<dbReference type="CDD" id="cd14133">
    <property type="entry name" value="PKc_DYRK_like"/>
    <property type="match status" value="1"/>
</dbReference>
<evidence type="ECO:0000256" key="3">
    <source>
        <dbReference type="ARBA" id="ARBA00022679"/>
    </source>
</evidence>
<evidence type="ECO:0000256" key="4">
    <source>
        <dbReference type="ARBA" id="ARBA00022741"/>
    </source>
</evidence>
<keyword evidence="4" id="KW-0547">Nucleotide-binding</keyword>
<dbReference type="InterPro" id="IPR050494">
    <property type="entry name" value="Ser_Thr_dual-spec_kinase"/>
</dbReference>
<dbReference type="PROSITE" id="PS50011">
    <property type="entry name" value="PROTEIN_KINASE_DOM"/>
    <property type="match status" value="1"/>
</dbReference>
<dbReference type="SMART" id="SM00220">
    <property type="entry name" value="S_TKc"/>
    <property type="match status" value="1"/>
</dbReference>
<dbReference type="InterPro" id="IPR000719">
    <property type="entry name" value="Prot_kinase_dom"/>
</dbReference>
<keyword evidence="6" id="KW-0067">ATP-binding</keyword>
<dbReference type="PANTHER" id="PTHR24058">
    <property type="entry name" value="DUAL SPECIFICITY PROTEIN KINASE"/>
    <property type="match status" value="1"/>
</dbReference>
<evidence type="ECO:0000256" key="1">
    <source>
        <dbReference type="ARBA" id="ARBA00022527"/>
    </source>
</evidence>
<gene>
    <name evidence="8" type="ORF">POTOM_029490</name>
</gene>
<keyword evidence="3" id="KW-0808">Transferase</keyword>
<name>A0A8X7Z703_POPTO</name>
<dbReference type="FunFam" id="3.30.200.20:FF:000216">
    <property type="entry name" value="Putative serine/threonine-protein kinase dyrk2"/>
    <property type="match status" value="1"/>
</dbReference>
<dbReference type="EMBL" id="JAAWWB010000015">
    <property type="protein sequence ID" value="KAG6765448.1"/>
    <property type="molecule type" value="Genomic_DNA"/>
</dbReference>
<evidence type="ECO:0000313" key="9">
    <source>
        <dbReference type="Proteomes" id="UP000886885"/>
    </source>
</evidence>
<keyword evidence="5" id="KW-0418">Kinase</keyword>
<keyword evidence="1" id="KW-0723">Serine/threonine-protein kinase</keyword>
<evidence type="ECO:0000259" key="7">
    <source>
        <dbReference type="PROSITE" id="PS50011"/>
    </source>
</evidence>
<evidence type="ECO:0000256" key="6">
    <source>
        <dbReference type="ARBA" id="ARBA00022840"/>
    </source>
</evidence>
<dbReference type="PANTHER" id="PTHR24058:SF113">
    <property type="entry name" value="HYPOTHETICAL SER-THR PROTEIN KINASE"/>
    <property type="match status" value="1"/>
</dbReference>
<accession>A0A8X7Z703</accession>
<feature type="domain" description="Protein kinase" evidence="7">
    <location>
        <begin position="527"/>
        <end position="829"/>
    </location>
</feature>
<dbReference type="PROSITE" id="PS00108">
    <property type="entry name" value="PROTEIN_KINASE_ST"/>
    <property type="match status" value="1"/>
</dbReference>
<organism evidence="8 9">
    <name type="scientific">Populus tomentosa</name>
    <name type="common">Chinese white poplar</name>
    <dbReference type="NCBI Taxonomy" id="118781"/>
    <lineage>
        <taxon>Eukaryota</taxon>
        <taxon>Viridiplantae</taxon>
        <taxon>Streptophyta</taxon>
        <taxon>Embryophyta</taxon>
        <taxon>Tracheophyta</taxon>
        <taxon>Spermatophyta</taxon>
        <taxon>Magnoliopsida</taxon>
        <taxon>eudicotyledons</taxon>
        <taxon>Gunneridae</taxon>
        <taxon>Pentapetalae</taxon>
        <taxon>rosids</taxon>
        <taxon>fabids</taxon>
        <taxon>Malpighiales</taxon>
        <taxon>Salicaceae</taxon>
        <taxon>Saliceae</taxon>
        <taxon>Populus</taxon>
    </lineage>
</organism>
<evidence type="ECO:0000256" key="2">
    <source>
        <dbReference type="ARBA" id="ARBA00022553"/>
    </source>
</evidence>
<evidence type="ECO:0000256" key="5">
    <source>
        <dbReference type="ARBA" id="ARBA00022777"/>
    </source>
</evidence>
<dbReference type="AlphaFoldDB" id="A0A8X7Z703"/>
<keyword evidence="2" id="KW-0597">Phosphoprotein</keyword>
<dbReference type="OrthoDB" id="9332038at2759"/>
<dbReference type="Proteomes" id="UP000886885">
    <property type="component" value="Chromosome 8A"/>
</dbReference>
<proteinExistence type="predicted"/>
<protein>
    <recommendedName>
        <fullName evidence="7">Protein kinase domain-containing protein</fullName>
    </recommendedName>
</protein>
<dbReference type="GO" id="GO:0005524">
    <property type="term" value="F:ATP binding"/>
    <property type="evidence" value="ECO:0007669"/>
    <property type="project" value="UniProtKB-KW"/>
</dbReference>
<dbReference type="FunFam" id="1.10.510.10:FF:000380">
    <property type="entry name" value="Serine/threonine-protein kinase ppk15"/>
    <property type="match status" value="1"/>
</dbReference>
<dbReference type="Pfam" id="PF00069">
    <property type="entry name" value="Pkinase"/>
    <property type="match status" value="1"/>
</dbReference>
<dbReference type="GO" id="GO:0004674">
    <property type="term" value="F:protein serine/threonine kinase activity"/>
    <property type="evidence" value="ECO:0007669"/>
    <property type="project" value="UniProtKB-KW"/>
</dbReference>
<sequence length="833" mass="94173">MAGPEAETGRAVPDVEAVLDFLRKNGLRDAELALKEDMIERSNELGSFDFEKFLFVLPPVRVPAGVRQLDVEEGGGAFERLRSSSGSPSDDEFVSLGSSTSASEVCSSASLQLKLENSLWAAVVLILAGGAIEHSDAFSISAEFSNPYGLHSTSQANSETSSDRLSQFGTARDYPDFDMQNDSYWYDEKEEGHFMTPCFNGPDYFGCPSEDKFVMTSETGKQFENSLGLYDKSEGEIEGNIDYLDKQCLYNVTSVNNKNEAQSMNYHHDFDKKNQLEGDIDRDSSLAHNCKFFTETGGIYGKNSVDCIYSSSKGPDLGDFQLKVGESPTDYDTVPVHMENKNANYYGIKGSKSDWIEGFKSTSGIVENGIDDFEVGDGGGVNAEAHELAAATGGEDVNANELLMYYNQEDEYEVFNLRVIHRKNRFSETVINYTVFLHCTSNFAMDIKQDSLKLGSSSHEIIKLAQLFVSMRSQLVLNQHRLASIENFPFYYCRSCGHGIDPADSTLFSWRSDACAMQVKWLECCRYYVTEYLGSAAFSKVIQAHDLHTGIDVCLKIIKNDKDFFDQSLDEIKLLKIVNKLDPADERHILRLYDYFYHQEHLFIVCELLKANLYEFQKFNQESGGEAYFTLSRLQVITRQCLEAIEYLHHLGIIHCDLKPENILIKSYRKCKIKVIDLGSSCFKSDNLCLYVQSRSYRAPEVILGLPYDQKIDLWSLGCILAELCSGEVLFPNDAVVMILARMIGMLGPIDPEMLETGQETHKYFTEEYDLYHLNEETNQVEYLIPEESSLEHHLQVSDVGFIDFVRDLLELNPLRRPTAREALEHPWLSHSY</sequence>
<evidence type="ECO:0000313" key="8">
    <source>
        <dbReference type="EMBL" id="KAG6765448.1"/>
    </source>
</evidence>
<keyword evidence="9" id="KW-1185">Reference proteome</keyword>
<dbReference type="InterPro" id="IPR008271">
    <property type="entry name" value="Ser/Thr_kinase_AS"/>
</dbReference>
<reference evidence="8" key="1">
    <citation type="journal article" date="2020" name="bioRxiv">
        <title>Hybrid origin of Populus tomentosa Carr. identified through genome sequencing and phylogenomic analysis.</title>
        <authorList>
            <person name="An X."/>
            <person name="Gao K."/>
            <person name="Chen Z."/>
            <person name="Li J."/>
            <person name="Yang X."/>
            <person name="Yang X."/>
            <person name="Zhou J."/>
            <person name="Guo T."/>
            <person name="Zhao T."/>
            <person name="Huang S."/>
            <person name="Miao D."/>
            <person name="Khan W.U."/>
            <person name="Rao P."/>
            <person name="Ye M."/>
            <person name="Lei B."/>
            <person name="Liao W."/>
            <person name="Wang J."/>
            <person name="Ji L."/>
            <person name="Li Y."/>
            <person name="Guo B."/>
            <person name="Mustafa N.S."/>
            <person name="Li S."/>
            <person name="Yun Q."/>
            <person name="Keller S.R."/>
            <person name="Mao J."/>
            <person name="Zhang R."/>
            <person name="Strauss S.H."/>
        </authorList>
    </citation>
    <scope>NUCLEOTIDE SEQUENCE</scope>
    <source>
        <strain evidence="8">GM15</strain>
        <tissue evidence="8">Leaf</tissue>
    </source>
</reference>
<comment type="caution">
    <text evidence="8">The sequence shown here is derived from an EMBL/GenBank/DDBJ whole genome shotgun (WGS) entry which is preliminary data.</text>
</comment>